<comment type="caution">
    <text evidence="5">The sequence shown here is derived from an EMBL/GenBank/DDBJ whole genome shotgun (WGS) entry which is preliminary data.</text>
</comment>
<feature type="domain" description="HTH araC/xylS-type" evidence="4">
    <location>
        <begin position="86"/>
        <end position="188"/>
    </location>
</feature>
<keyword evidence="3" id="KW-0804">Transcription</keyword>
<dbReference type="PANTHER" id="PTHR46796">
    <property type="entry name" value="HTH-TYPE TRANSCRIPTIONAL ACTIVATOR RHAS-RELATED"/>
    <property type="match status" value="1"/>
</dbReference>
<dbReference type="HOGENOM" id="CLU_066193_5_0_11"/>
<dbReference type="InterPro" id="IPR018060">
    <property type="entry name" value="HTH_AraC"/>
</dbReference>
<keyword evidence="2" id="KW-0238">DNA-binding</keyword>
<keyword evidence="6" id="KW-1185">Reference proteome</keyword>
<dbReference type="PROSITE" id="PS00041">
    <property type="entry name" value="HTH_ARAC_FAMILY_1"/>
    <property type="match status" value="1"/>
</dbReference>
<dbReference type="Gene3D" id="1.10.10.60">
    <property type="entry name" value="Homeodomain-like"/>
    <property type="match status" value="1"/>
</dbReference>
<sequence length="190" mass="20747">MIALHGPTTKLSTRTLRGSGWAIGALLRPAGTGALHPGMTCGTTLRIDAPALHRSVVSSMPHDADAAVDTYAQWMRERAADVDEGGQLANRMEDIIAGDRGIVRVEQVAEQLHVSVRSVQRLAKRYVGVSPVAMIRRYRLQEAAQRLREDTHTTIAQIAADLGYADHAHLNADFRQVLGFNPGDYRRTSA</sequence>
<dbReference type="STRING" id="1035195.HMPREF9997_02131"/>
<dbReference type="GO" id="GO:0003700">
    <property type="term" value="F:DNA-binding transcription factor activity"/>
    <property type="evidence" value="ECO:0007669"/>
    <property type="project" value="InterPro"/>
</dbReference>
<dbReference type="SMART" id="SM00342">
    <property type="entry name" value="HTH_ARAC"/>
    <property type="match status" value="1"/>
</dbReference>
<evidence type="ECO:0000313" key="5">
    <source>
        <dbReference type="EMBL" id="EKX88905.1"/>
    </source>
</evidence>
<dbReference type="PANTHER" id="PTHR46796:SF13">
    <property type="entry name" value="HTH-TYPE TRANSCRIPTIONAL ACTIVATOR RHAS"/>
    <property type="match status" value="1"/>
</dbReference>
<name>L1MD03_9CORY</name>
<reference evidence="5 6" key="1">
    <citation type="submission" date="2012-05" db="EMBL/GenBank/DDBJ databases">
        <authorList>
            <person name="Weinstock G."/>
            <person name="Sodergren E."/>
            <person name="Lobos E.A."/>
            <person name="Fulton L."/>
            <person name="Fulton R."/>
            <person name="Courtney L."/>
            <person name="Fronick C."/>
            <person name="O'Laughlin M."/>
            <person name="Godfrey J."/>
            <person name="Wilson R.M."/>
            <person name="Miner T."/>
            <person name="Farmer C."/>
            <person name="Delehaunty K."/>
            <person name="Cordes M."/>
            <person name="Minx P."/>
            <person name="Tomlinson C."/>
            <person name="Chen J."/>
            <person name="Wollam A."/>
            <person name="Pepin K.H."/>
            <person name="Bhonagiri V."/>
            <person name="Zhang X."/>
            <person name="Suruliraj S."/>
            <person name="Warren W."/>
            <person name="Mitreva M."/>
            <person name="Mardis E.R."/>
            <person name="Wilson R.K."/>
        </authorList>
    </citation>
    <scope>NUCLEOTIDE SEQUENCE [LARGE SCALE GENOMIC DNA]</scope>
    <source>
        <strain evidence="5 6">F0235</strain>
    </source>
</reference>
<evidence type="ECO:0000313" key="6">
    <source>
        <dbReference type="Proteomes" id="UP000010445"/>
    </source>
</evidence>
<dbReference type="PATRIC" id="fig|1035195.3.peg.1909"/>
<dbReference type="EMBL" id="AMEM01000034">
    <property type="protein sequence ID" value="EKX88905.1"/>
    <property type="molecule type" value="Genomic_DNA"/>
</dbReference>
<gene>
    <name evidence="5" type="ORF">HMPREF9997_02131</name>
</gene>
<organism evidence="5 6">
    <name type="scientific">Corynebacterium durum F0235</name>
    <dbReference type="NCBI Taxonomy" id="1035195"/>
    <lineage>
        <taxon>Bacteria</taxon>
        <taxon>Bacillati</taxon>
        <taxon>Actinomycetota</taxon>
        <taxon>Actinomycetes</taxon>
        <taxon>Mycobacteriales</taxon>
        <taxon>Corynebacteriaceae</taxon>
        <taxon>Corynebacterium</taxon>
    </lineage>
</organism>
<dbReference type="SUPFAM" id="SSF46689">
    <property type="entry name" value="Homeodomain-like"/>
    <property type="match status" value="1"/>
</dbReference>
<dbReference type="eggNOG" id="COG2207">
    <property type="taxonomic scope" value="Bacteria"/>
</dbReference>
<dbReference type="GO" id="GO:0043565">
    <property type="term" value="F:sequence-specific DNA binding"/>
    <property type="evidence" value="ECO:0007669"/>
    <property type="project" value="InterPro"/>
</dbReference>
<evidence type="ECO:0000256" key="1">
    <source>
        <dbReference type="ARBA" id="ARBA00023015"/>
    </source>
</evidence>
<proteinExistence type="predicted"/>
<dbReference type="InterPro" id="IPR018062">
    <property type="entry name" value="HTH_AraC-typ_CS"/>
</dbReference>
<evidence type="ECO:0000256" key="2">
    <source>
        <dbReference type="ARBA" id="ARBA00023125"/>
    </source>
</evidence>
<keyword evidence="1" id="KW-0805">Transcription regulation</keyword>
<dbReference type="InterPro" id="IPR009057">
    <property type="entry name" value="Homeodomain-like_sf"/>
</dbReference>
<dbReference type="AlphaFoldDB" id="L1MD03"/>
<dbReference type="Proteomes" id="UP000010445">
    <property type="component" value="Unassembled WGS sequence"/>
</dbReference>
<dbReference type="PROSITE" id="PS01124">
    <property type="entry name" value="HTH_ARAC_FAMILY_2"/>
    <property type="match status" value="1"/>
</dbReference>
<accession>L1MD03</accession>
<evidence type="ECO:0000259" key="4">
    <source>
        <dbReference type="PROSITE" id="PS01124"/>
    </source>
</evidence>
<dbReference type="InterPro" id="IPR050204">
    <property type="entry name" value="AraC_XylS_family_regulators"/>
</dbReference>
<evidence type="ECO:0000256" key="3">
    <source>
        <dbReference type="ARBA" id="ARBA00023163"/>
    </source>
</evidence>
<protein>
    <submittedName>
        <fullName evidence="5">Transcriptional regulator, AraC family</fullName>
    </submittedName>
</protein>
<dbReference type="Pfam" id="PF12833">
    <property type="entry name" value="HTH_18"/>
    <property type="match status" value="1"/>
</dbReference>